<dbReference type="AlphaFoldDB" id="A0A6B3SSX9"/>
<evidence type="ECO:0000256" key="3">
    <source>
        <dbReference type="SAM" id="SignalP"/>
    </source>
</evidence>
<sequence length="435" mass="46096">MVVKRSGWSSLVSLVCGLCLQACANTTLLGQAGTAPPVPARTPAPVSSIPPAAPPSQAATPPSPPPPLQAPEPPTSAPAPVVPVIPPSSSAAPLSTARFALLLPTRSETLGQAAESVRAGFMSAQEREPQASRADVIDTGDSPQDALSGYALATSDHDLVIGPLPRSAVTAVAQSGAVDRPTIALNQPDLAANERIASPIFLPIGLSIDDEARQAAIWAATEQPGKAYVLHSQAAWQRRAAAAFDAQWRHGGRESEVVEIAAADGYLNGRSLLQLKKRLQEDKQVLVFAALDMTQAKQLRAILGNAVPMYGTSQLNPASIAERVPAERADELNGVRFLDIPWQLQADNPAVMIYPRLVMPADQKRNADLERLYALGIDAYRIARQVAAKETAFELDGVTGQLKVRFDGKVAQFERVLQPAVYRDGIATPLNGPSR</sequence>
<dbReference type="InterPro" id="IPR028082">
    <property type="entry name" value="Peripla_BP_I"/>
</dbReference>
<feature type="compositionally biased region" description="Low complexity" evidence="2">
    <location>
        <begin position="43"/>
        <end position="60"/>
    </location>
</feature>
<dbReference type="Pfam" id="PF04348">
    <property type="entry name" value="LppC"/>
    <property type="match status" value="1"/>
</dbReference>
<dbReference type="Proteomes" id="UP000482155">
    <property type="component" value="Unassembled WGS sequence"/>
</dbReference>
<keyword evidence="1" id="KW-0472">Membrane</keyword>
<evidence type="ECO:0000256" key="1">
    <source>
        <dbReference type="ARBA" id="ARBA00023136"/>
    </source>
</evidence>
<feature type="compositionally biased region" description="Pro residues" evidence="2">
    <location>
        <begin position="61"/>
        <end position="82"/>
    </location>
</feature>
<dbReference type="RefSeq" id="WP_163967811.1">
    <property type="nucleotide sequence ID" value="NZ_JAAIVB010000077.1"/>
</dbReference>
<evidence type="ECO:0000313" key="4">
    <source>
        <dbReference type="EMBL" id="NEX63873.1"/>
    </source>
</evidence>
<dbReference type="GO" id="GO:0031241">
    <property type="term" value="C:periplasmic side of cell outer membrane"/>
    <property type="evidence" value="ECO:0007669"/>
    <property type="project" value="TreeGrafter"/>
</dbReference>
<gene>
    <name evidence="4" type="ORF">G3574_22565</name>
</gene>
<feature type="chain" id="PRO_5025358775" evidence="3">
    <location>
        <begin position="25"/>
        <end position="435"/>
    </location>
</feature>
<name>A0A6B3SSX9_9BURK</name>
<dbReference type="EMBL" id="JAAIVB010000077">
    <property type="protein sequence ID" value="NEX63873.1"/>
    <property type="molecule type" value="Genomic_DNA"/>
</dbReference>
<feature type="signal peptide" evidence="3">
    <location>
        <begin position="1"/>
        <end position="24"/>
    </location>
</feature>
<comment type="caution">
    <text evidence="4">The sequence shown here is derived from an EMBL/GenBank/DDBJ whole genome shotgun (WGS) entry which is preliminary data.</text>
</comment>
<organism evidence="4 5">
    <name type="scientific">Noviherbaspirillum galbum</name>
    <dbReference type="NCBI Taxonomy" id="2709383"/>
    <lineage>
        <taxon>Bacteria</taxon>
        <taxon>Pseudomonadati</taxon>
        <taxon>Pseudomonadota</taxon>
        <taxon>Betaproteobacteria</taxon>
        <taxon>Burkholderiales</taxon>
        <taxon>Oxalobacteraceae</taxon>
        <taxon>Noviherbaspirillum</taxon>
    </lineage>
</organism>
<evidence type="ECO:0000313" key="5">
    <source>
        <dbReference type="Proteomes" id="UP000482155"/>
    </source>
</evidence>
<dbReference type="InterPro" id="IPR007443">
    <property type="entry name" value="LpoA"/>
</dbReference>
<dbReference type="GO" id="GO:0009252">
    <property type="term" value="P:peptidoglycan biosynthetic process"/>
    <property type="evidence" value="ECO:0007669"/>
    <property type="project" value="TreeGrafter"/>
</dbReference>
<keyword evidence="3" id="KW-0732">Signal</keyword>
<proteinExistence type="predicted"/>
<feature type="region of interest" description="Disordered" evidence="2">
    <location>
        <begin position="39"/>
        <end position="82"/>
    </location>
</feature>
<dbReference type="Gene3D" id="3.40.50.2300">
    <property type="match status" value="2"/>
</dbReference>
<dbReference type="PANTHER" id="PTHR38038">
    <property type="entry name" value="PENICILLIN-BINDING PROTEIN ACTIVATOR LPOA"/>
    <property type="match status" value="1"/>
</dbReference>
<protein>
    <submittedName>
        <fullName evidence="4">LppC family lipoprotein</fullName>
    </submittedName>
</protein>
<reference evidence="4 5" key="1">
    <citation type="submission" date="2020-02" db="EMBL/GenBank/DDBJ databases">
        <authorList>
            <person name="Kim M.K."/>
        </authorList>
    </citation>
    <scope>NUCLEOTIDE SEQUENCE [LARGE SCALE GENOMIC DNA]</scope>
    <source>
        <strain evidence="4 5">17J57-3</strain>
    </source>
</reference>
<dbReference type="SUPFAM" id="SSF53822">
    <property type="entry name" value="Periplasmic binding protein-like I"/>
    <property type="match status" value="1"/>
</dbReference>
<dbReference type="PANTHER" id="PTHR38038:SF1">
    <property type="entry name" value="PENICILLIN-BINDING PROTEIN ACTIVATOR LPOA"/>
    <property type="match status" value="1"/>
</dbReference>
<evidence type="ECO:0000256" key="2">
    <source>
        <dbReference type="SAM" id="MobiDB-lite"/>
    </source>
</evidence>
<accession>A0A6B3SSX9</accession>
<keyword evidence="4" id="KW-0449">Lipoprotein</keyword>
<keyword evidence="5" id="KW-1185">Reference proteome</keyword>
<dbReference type="GO" id="GO:0030234">
    <property type="term" value="F:enzyme regulator activity"/>
    <property type="evidence" value="ECO:0007669"/>
    <property type="project" value="TreeGrafter"/>
</dbReference>